<name>A0A846YNU9_9NOCA</name>
<sequence length="116" mass="12478">MSSEIKQAVLPRELRNLTVGMMEEGEFGLASLDDLSFDHDGRVWLHRDAPVLTGDDEPGSRGVVVARTSVGYAVVLGSRQRVNYHEAGFGPVGRGCVPVVDVQVTSKDGPKGYVLP</sequence>
<comment type="caution">
    <text evidence="1">The sequence shown here is derived from an EMBL/GenBank/DDBJ whole genome shotgun (WGS) entry which is preliminary data.</text>
</comment>
<proteinExistence type="predicted"/>
<dbReference type="EMBL" id="JAAXOT010000022">
    <property type="protein sequence ID" value="NKY60453.1"/>
    <property type="molecule type" value="Genomic_DNA"/>
</dbReference>
<dbReference type="RefSeq" id="WP_062980008.1">
    <property type="nucleotide sequence ID" value="NZ_JAAXOT010000022.1"/>
</dbReference>
<accession>A0A846YNU9</accession>
<gene>
    <name evidence="1" type="ORF">HGA15_30810</name>
</gene>
<dbReference type="AlphaFoldDB" id="A0A846YNU9"/>
<evidence type="ECO:0000313" key="1">
    <source>
        <dbReference type="EMBL" id="NKY60453.1"/>
    </source>
</evidence>
<dbReference type="Proteomes" id="UP000570678">
    <property type="component" value="Unassembled WGS sequence"/>
</dbReference>
<evidence type="ECO:0000313" key="2">
    <source>
        <dbReference type="Proteomes" id="UP000570678"/>
    </source>
</evidence>
<organism evidence="1 2">
    <name type="scientific">Nocardia flavorosea</name>
    <dbReference type="NCBI Taxonomy" id="53429"/>
    <lineage>
        <taxon>Bacteria</taxon>
        <taxon>Bacillati</taxon>
        <taxon>Actinomycetota</taxon>
        <taxon>Actinomycetes</taxon>
        <taxon>Mycobacteriales</taxon>
        <taxon>Nocardiaceae</taxon>
        <taxon>Nocardia</taxon>
    </lineage>
</organism>
<reference evidence="1 2" key="1">
    <citation type="submission" date="2020-04" db="EMBL/GenBank/DDBJ databases">
        <title>MicrobeNet Type strains.</title>
        <authorList>
            <person name="Nicholson A.C."/>
        </authorList>
    </citation>
    <scope>NUCLEOTIDE SEQUENCE [LARGE SCALE GENOMIC DNA]</scope>
    <source>
        <strain evidence="1 2">JCM 3332</strain>
    </source>
</reference>
<keyword evidence="2" id="KW-1185">Reference proteome</keyword>
<protein>
    <submittedName>
        <fullName evidence="1">Uncharacterized protein</fullName>
    </submittedName>
</protein>